<dbReference type="AlphaFoldDB" id="A0AAP8SLZ3"/>
<gene>
    <name evidence="5" type="ORF">C0029_16000</name>
</gene>
<dbReference type="InterPro" id="IPR042098">
    <property type="entry name" value="TauD-like_sf"/>
</dbReference>
<evidence type="ECO:0000256" key="3">
    <source>
        <dbReference type="ARBA" id="ARBA00023194"/>
    </source>
</evidence>
<keyword evidence="6" id="KW-1185">Reference proteome</keyword>
<name>A0AAP8SLZ3_9GAMM</name>
<evidence type="ECO:0000313" key="5">
    <source>
        <dbReference type="EMBL" id="PLW85035.1"/>
    </source>
</evidence>
<feature type="domain" description="TauD/TfdA-like" evidence="4">
    <location>
        <begin position="21"/>
        <end position="180"/>
    </location>
</feature>
<evidence type="ECO:0000256" key="1">
    <source>
        <dbReference type="ARBA" id="ARBA00001954"/>
    </source>
</evidence>
<dbReference type="Gene3D" id="3.60.130.10">
    <property type="entry name" value="Clavaminate synthase-like"/>
    <property type="match status" value="1"/>
</dbReference>
<dbReference type="Pfam" id="PF02668">
    <property type="entry name" value="TauD"/>
    <property type="match status" value="1"/>
</dbReference>
<evidence type="ECO:0000313" key="6">
    <source>
        <dbReference type="Proteomes" id="UP000235162"/>
    </source>
</evidence>
<dbReference type="PANTHER" id="PTHR10696">
    <property type="entry name" value="GAMMA-BUTYROBETAINE HYDROXYLASE-RELATED"/>
    <property type="match status" value="1"/>
</dbReference>
<comment type="cofactor">
    <cofactor evidence="1">
        <name>Fe(2+)</name>
        <dbReference type="ChEBI" id="CHEBI:29033"/>
    </cofactor>
</comment>
<dbReference type="EMBL" id="PKUR01000004">
    <property type="protein sequence ID" value="PLW85035.1"/>
    <property type="molecule type" value="Genomic_DNA"/>
</dbReference>
<organism evidence="5 6">
    <name type="scientific">Halioglobus japonicus</name>
    <dbReference type="NCBI Taxonomy" id="930805"/>
    <lineage>
        <taxon>Bacteria</taxon>
        <taxon>Pseudomonadati</taxon>
        <taxon>Pseudomonadota</taxon>
        <taxon>Gammaproteobacteria</taxon>
        <taxon>Cellvibrionales</taxon>
        <taxon>Halieaceae</taxon>
        <taxon>Halioglobus</taxon>
    </lineage>
</organism>
<keyword evidence="3" id="KW-0045">Antibiotic biosynthesis</keyword>
<dbReference type="InterPro" id="IPR003819">
    <property type="entry name" value="TauD/TfdA-like"/>
</dbReference>
<keyword evidence="2" id="KW-0560">Oxidoreductase</keyword>
<dbReference type="Proteomes" id="UP000235162">
    <property type="component" value="Unassembled WGS sequence"/>
</dbReference>
<evidence type="ECO:0000259" key="4">
    <source>
        <dbReference type="Pfam" id="PF02668"/>
    </source>
</evidence>
<comment type="caution">
    <text evidence="5">The sequence shown here is derived from an EMBL/GenBank/DDBJ whole genome shotgun (WGS) entry which is preliminary data.</text>
</comment>
<dbReference type="GO" id="GO:0017000">
    <property type="term" value="P:antibiotic biosynthetic process"/>
    <property type="evidence" value="ECO:0007669"/>
    <property type="project" value="UniProtKB-KW"/>
</dbReference>
<dbReference type="PANTHER" id="PTHR10696:SF56">
    <property type="entry name" value="TAUD_TFDA-LIKE DOMAIN-CONTAINING PROTEIN"/>
    <property type="match status" value="1"/>
</dbReference>
<protein>
    <recommendedName>
        <fullName evidence="4">TauD/TfdA-like domain-containing protein</fullName>
    </recommendedName>
</protein>
<sequence>MPREIYWDMCGIPVKTRAPRRSDGADLIGLLCLNIPRNGGQSRVCSSVTLLDEVLARRPDLTARLFRPWYYRRNNEQAEGEAPAFPKPICFYDGEHLRTFFVGWYVRDAQRDSSVPRLTEAQNELLTLIDEICRDPAVYLPIDFRTGDIQLLKNCYTLHSRTAFEDWLEPERRRHLLRVWINAQALNAFVHALPDMAGARSDDSFL</sequence>
<dbReference type="InterPro" id="IPR050411">
    <property type="entry name" value="AlphaKG_dependent_hydroxylases"/>
</dbReference>
<dbReference type="SUPFAM" id="SSF51197">
    <property type="entry name" value="Clavaminate synthase-like"/>
    <property type="match status" value="1"/>
</dbReference>
<evidence type="ECO:0000256" key="2">
    <source>
        <dbReference type="ARBA" id="ARBA00023002"/>
    </source>
</evidence>
<accession>A0AAP8SLZ3</accession>
<reference evidence="5 6" key="1">
    <citation type="submission" date="2018-01" db="EMBL/GenBank/DDBJ databases">
        <title>The draft genome sequence of Halioglobus japonicus S1-36.</title>
        <authorList>
            <person name="Du Z.-J."/>
            <person name="Shi M.-J."/>
        </authorList>
    </citation>
    <scope>NUCLEOTIDE SEQUENCE [LARGE SCALE GENOMIC DNA]</scope>
    <source>
        <strain evidence="5 6">S1-36</strain>
    </source>
</reference>
<proteinExistence type="predicted"/>
<dbReference type="GO" id="GO:0016706">
    <property type="term" value="F:2-oxoglutarate-dependent dioxygenase activity"/>
    <property type="evidence" value="ECO:0007669"/>
    <property type="project" value="UniProtKB-ARBA"/>
</dbReference>